<feature type="binding site" evidence="1">
    <location>
        <position position="61"/>
    </location>
    <ligand>
        <name>ATP</name>
        <dbReference type="ChEBI" id="CHEBI:30616"/>
    </ligand>
</feature>
<dbReference type="SUPFAM" id="SSF56112">
    <property type="entry name" value="Protein kinase-like (PK-like)"/>
    <property type="match status" value="1"/>
</dbReference>
<dbReference type="Proteomes" id="UP001642405">
    <property type="component" value="Unassembled WGS sequence"/>
</dbReference>
<keyword evidence="1" id="KW-0547">Nucleotide-binding</keyword>
<keyword evidence="3" id="KW-1185">Reference proteome</keyword>
<evidence type="ECO:0000313" key="2">
    <source>
        <dbReference type="EMBL" id="CAK7227114.1"/>
    </source>
</evidence>
<evidence type="ECO:0000256" key="1">
    <source>
        <dbReference type="PROSITE-ProRule" id="PRU10141"/>
    </source>
</evidence>
<gene>
    <name evidence="2" type="ORF">SCUCBS95973_006433</name>
</gene>
<dbReference type="Pfam" id="PF13095">
    <property type="entry name" value="FTA2"/>
    <property type="match status" value="1"/>
</dbReference>
<proteinExistence type="predicted"/>
<reference evidence="2 3" key="1">
    <citation type="submission" date="2024-01" db="EMBL/GenBank/DDBJ databases">
        <authorList>
            <person name="Allen C."/>
            <person name="Tagirdzhanova G."/>
        </authorList>
    </citation>
    <scope>NUCLEOTIDE SEQUENCE [LARGE SCALE GENOMIC DNA]</scope>
</reference>
<comment type="caution">
    <text evidence="2">The sequence shown here is derived from an EMBL/GenBank/DDBJ whole genome shotgun (WGS) entry which is preliminary data.</text>
</comment>
<keyword evidence="1" id="KW-0067">ATP-binding</keyword>
<dbReference type="PROSITE" id="PS00107">
    <property type="entry name" value="PROTEIN_KINASE_ATP"/>
    <property type="match status" value="1"/>
</dbReference>
<dbReference type="InterPro" id="IPR011009">
    <property type="entry name" value="Kinase-like_dom_sf"/>
</dbReference>
<organism evidence="2 3">
    <name type="scientific">Sporothrix curviconia</name>
    <dbReference type="NCBI Taxonomy" id="1260050"/>
    <lineage>
        <taxon>Eukaryota</taxon>
        <taxon>Fungi</taxon>
        <taxon>Dikarya</taxon>
        <taxon>Ascomycota</taxon>
        <taxon>Pezizomycotina</taxon>
        <taxon>Sordariomycetes</taxon>
        <taxon>Sordariomycetidae</taxon>
        <taxon>Ophiostomatales</taxon>
        <taxon>Ophiostomataceae</taxon>
        <taxon>Sporothrix</taxon>
    </lineage>
</organism>
<dbReference type="InterPro" id="IPR017441">
    <property type="entry name" value="Protein_kinase_ATP_BS"/>
</dbReference>
<dbReference type="InterPro" id="IPR025213">
    <property type="entry name" value="Sim4_Fta2"/>
</dbReference>
<evidence type="ECO:0008006" key="4">
    <source>
        <dbReference type="Google" id="ProtNLM"/>
    </source>
</evidence>
<name>A0ABP0C777_9PEZI</name>
<dbReference type="EMBL" id="CAWUHB010000038">
    <property type="protein sequence ID" value="CAK7227114.1"/>
    <property type="molecule type" value="Genomic_DNA"/>
</dbReference>
<sequence>MYPDWPETAADLVPQPLCPGPKLHAFDFKGPQDIQFLTYLGDGLHSHVVKVAIKGQEYALKLFRFTNDDNWLGPGEWRANETRAKLTALAQYSEPFNAECRAFGRLHEAGYPELALPCYGYILLDEENERRLQDKFNLEFNGDSEYSEEDMRGRFLGEQSGKPPPIRCILKAFGYTHSRDDQTTNFPVPLVRRLIRETTQLQQLGIFYHDMRLENLVNDKLGDFSTAITVPHFLTNPELNPHLSAEQIADLERETFSRTINDYWNFIEMFCHMEDNPGQRSKLREKVPVLPGFRVASNSKRLALRDTPRRKLERQRVHTKVDPRRYDWKAAAAAAETRGVGKRHKRKTLPAMPDPWYLDCTLEMAAKLNRQREHYEVSVVITGTESSA</sequence>
<evidence type="ECO:0000313" key="3">
    <source>
        <dbReference type="Proteomes" id="UP001642405"/>
    </source>
</evidence>
<accession>A0ABP0C777</accession>
<protein>
    <recommendedName>
        <fullName evidence="4">Protein kinase domain-containing protein</fullName>
    </recommendedName>
</protein>